<organism evidence="3 4">
    <name type="scientific">Sorangium cellulosum</name>
    <name type="common">Polyangium cellulosum</name>
    <dbReference type="NCBI Taxonomy" id="56"/>
    <lineage>
        <taxon>Bacteria</taxon>
        <taxon>Pseudomonadati</taxon>
        <taxon>Myxococcota</taxon>
        <taxon>Polyangia</taxon>
        <taxon>Polyangiales</taxon>
        <taxon>Polyangiaceae</taxon>
        <taxon>Sorangium</taxon>
    </lineage>
</organism>
<feature type="chain" id="PRO_5020563558" description="Secreted protein" evidence="2">
    <location>
        <begin position="30"/>
        <end position="246"/>
    </location>
</feature>
<evidence type="ECO:0008006" key="5">
    <source>
        <dbReference type="Google" id="ProtNLM"/>
    </source>
</evidence>
<dbReference type="RefSeq" id="WP_129355172.1">
    <property type="nucleotide sequence ID" value="NZ_CP012670.1"/>
</dbReference>
<evidence type="ECO:0000313" key="4">
    <source>
        <dbReference type="Proteomes" id="UP000295781"/>
    </source>
</evidence>
<protein>
    <recommendedName>
        <fullName evidence="5">Secreted protein</fullName>
    </recommendedName>
</protein>
<reference evidence="3 4" key="1">
    <citation type="submission" date="2015-09" db="EMBL/GenBank/DDBJ databases">
        <title>Sorangium comparison.</title>
        <authorList>
            <person name="Zaburannyi N."/>
            <person name="Bunk B."/>
            <person name="Overmann J."/>
            <person name="Mueller R."/>
        </authorList>
    </citation>
    <scope>NUCLEOTIDE SEQUENCE [LARGE SCALE GENOMIC DNA]</scope>
    <source>
        <strain evidence="3 4">So ceGT47</strain>
    </source>
</reference>
<feature type="region of interest" description="Disordered" evidence="1">
    <location>
        <begin position="199"/>
        <end position="246"/>
    </location>
</feature>
<dbReference type="PROSITE" id="PS51257">
    <property type="entry name" value="PROKAR_LIPOPROTEIN"/>
    <property type="match status" value="1"/>
</dbReference>
<keyword evidence="2" id="KW-0732">Signal</keyword>
<proteinExistence type="predicted"/>
<gene>
    <name evidence="3" type="ORF">SOCEGT47_076870</name>
</gene>
<evidence type="ECO:0000256" key="2">
    <source>
        <dbReference type="SAM" id="SignalP"/>
    </source>
</evidence>
<evidence type="ECO:0000256" key="1">
    <source>
        <dbReference type="SAM" id="MobiDB-lite"/>
    </source>
</evidence>
<feature type="signal peptide" evidence="2">
    <location>
        <begin position="1"/>
        <end position="29"/>
    </location>
</feature>
<sequence length="246" mass="24632">MFNAFKGFGSLAAAGLVFAVGLVGCVSQADDHEAELGSLSLPLAANGPSGARYQLRNATFEIQGNYYSWDYGTGGSASNATATGGGGYYLSTVNTEDHDPGADAITVDLEQGGYYVTLLPGWSFEKIEGDTVTNVEATLLSSQQIYVYVSPRSTTWAEYRFGIGDRALWLNGKLNIGIDVHENPDDYYGAGGAGGAGGASSTGSWATGTGGAGDGSTGSWATGVGGAGGAGGAGGGSWEGGTGGGE</sequence>
<dbReference type="Proteomes" id="UP000295781">
    <property type="component" value="Chromosome"/>
</dbReference>
<evidence type="ECO:0000313" key="3">
    <source>
        <dbReference type="EMBL" id="AUX27108.1"/>
    </source>
</evidence>
<name>A0A4P2QCN5_SORCE</name>
<dbReference type="AlphaFoldDB" id="A0A4P2QCN5"/>
<dbReference type="OrthoDB" id="5519050at2"/>
<accession>A0A4P2QCN5</accession>
<dbReference type="EMBL" id="CP012670">
    <property type="protein sequence ID" value="AUX27108.1"/>
    <property type="molecule type" value="Genomic_DNA"/>
</dbReference>
<feature type="compositionally biased region" description="Gly residues" evidence="1">
    <location>
        <begin position="223"/>
        <end position="246"/>
    </location>
</feature>